<comment type="subcellular location">
    <subcellularLocation>
        <location evidence="1">Membrane</location>
        <topology evidence="1">Multi-pass membrane protein</topology>
    </subcellularLocation>
</comment>
<dbReference type="InterPro" id="IPR013057">
    <property type="entry name" value="AA_transpt_TM"/>
</dbReference>
<dbReference type="OrthoDB" id="296408at2759"/>
<dbReference type="GO" id="GO:0015179">
    <property type="term" value="F:L-amino acid transmembrane transporter activity"/>
    <property type="evidence" value="ECO:0007669"/>
    <property type="project" value="TreeGrafter"/>
</dbReference>
<feature type="domain" description="Amino acid transporter transmembrane" evidence="6">
    <location>
        <begin position="84"/>
        <end position="434"/>
    </location>
</feature>
<evidence type="ECO:0000259" key="6">
    <source>
        <dbReference type="Pfam" id="PF01490"/>
    </source>
</evidence>
<dbReference type="GO" id="GO:0016020">
    <property type="term" value="C:membrane"/>
    <property type="evidence" value="ECO:0007669"/>
    <property type="project" value="UniProtKB-SubCell"/>
</dbReference>
<reference evidence="7 8" key="1">
    <citation type="submission" date="2014-06" db="EMBL/GenBank/DDBJ databases">
        <authorList>
            <person name="Swart Estienne"/>
        </authorList>
    </citation>
    <scope>NUCLEOTIDE SEQUENCE [LARGE SCALE GENOMIC DNA]</scope>
    <source>
        <strain evidence="7 8">130c</strain>
    </source>
</reference>
<protein>
    <recommendedName>
        <fullName evidence="6">Amino acid transporter transmembrane domain-containing protein</fullName>
    </recommendedName>
</protein>
<dbReference type="PANTHER" id="PTHR22950">
    <property type="entry name" value="AMINO ACID TRANSPORTER"/>
    <property type="match status" value="1"/>
</dbReference>
<feature type="transmembrane region" description="Helical" evidence="5">
    <location>
        <begin position="420"/>
        <end position="441"/>
    </location>
</feature>
<organism evidence="7 8">
    <name type="scientific">Stylonychia lemnae</name>
    <name type="common">Ciliate</name>
    <dbReference type="NCBI Taxonomy" id="5949"/>
    <lineage>
        <taxon>Eukaryota</taxon>
        <taxon>Sar</taxon>
        <taxon>Alveolata</taxon>
        <taxon>Ciliophora</taxon>
        <taxon>Intramacronucleata</taxon>
        <taxon>Spirotrichea</taxon>
        <taxon>Stichotrichia</taxon>
        <taxon>Sporadotrichida</taxon>
        <taxon>Oxytrichidae</taxon>
        <taxon>Stylonychinae</taxon>
        <taxon>Stylonychia</taxon>
    </lineage>
</organism>
<evidence type="ECO:0000313" key="8">
    <source>
        <dbReference type="Proteomes" id="UP000039865"/>
    </source>
</evidence>
<feature type="transmembrane region" description="Helical" evidence="5">
    <location>
        <begin position="273"/>
        <end position="293"/>
    </location>
</feature>
<sequence>MEDSQLLLSQDTQKHHQDSEITQQDFIFNCIRGKNDNDYKSIKSSMKKSILNSKIESDRYIAKHQFGVLEDSIVDPLNEEQKRNGGWLWSGICMILSFILTFVCMQKLMQARARHNVSFSELGFRAMGKPGRFAVDLFLTLQQFGFVCGQLYFILSTTETVIKDATPNHYDFSRIYIGIIAFFVMTPLSYVRQVQKFAIFYIFADVLILVTVVTIIAYSSQSVVDHGWGEGDELLNKGAFLSMIGSSITAFEGIGIVIPLLDITEKPELYPRILFAVLCTVLFLYTFFAEFNYFAYGDKIVDPLITALLPTGIIVYLVKNFFTLNMVITFPLQVYPANIIIESYIFKNMKPSKKEYILKNLSRTVLSALAVIVTISLGDGTDKFLSLVGSLACCPVSFAIPALLHYHLCNPTKNEKIVDILLCVIAGLILVFCTGFTIWTWNE</sequence>
<evidence type="ECO:0000313" key="7">
    <source>
        <dbReference type="EMBL" id="CDW89459.1"/>
    </source>
</evidence>
<keyword evidence="4 5" id="KW-0472">Membrane</keyword>
<dbReference type="Pfam" id="PF01490">
    <property type="entry name" value="Aa_trans"/>
    <property type="match status" value="1"/>
</dbReference>
<feature type="transmembrane region" description="Helical" evidence="5">
    <location>
        <begin position="384"/>
        <end position="408"/>
    </location>
</feature>
<dbReference type="Proteomes" id="UP000039865">
    <property type="component" value="Unassembled WGS sequence"/>
</dbReference>
<gene>
    <name evidence="7" type="primary">Contig14872.g15840</name>
    <name evidence="7" type="ORF">STYLEM_18592</name>
</gene>
<name>A0A078B4W1_STYLE</name>
<keyword evidence="3 5" id="KW-1133">Transmembrane helix</keyword>
<dbReference type="EMBL" id="CCKQ01017567">
    <property type="protein sequence ID" value="CDW89459.1"/>
    <property type="molecule type" value="Genomic_DNA"/>
</dbReference>
<feature type="transmembrane region" description="Helical" evidence="5">
    <location>
        <begin position="175"/>
        <end position="191"/>
    </location>
</feature>
<dbReference type="AlphaFoldDB" id="A0A078B4W1"/>
<evidence type="ECO:0000256" key="5">
    <source>
        <dbReference type="SAM" id="Phobius"/>
    </source>
</evidence>
<proteinExistence type="predicted"/>
<feature type="transmembrane region" description="Helical" evidence="5">
    <location>
        <begin position="86"/>
        <end position="105"/>
    </location>
</feature>
<dbReference type="OMA" id="SAMYVPN"/>
<dbReference type="InParanoid" id="A0A078B4W1"/>
<dbReference type="PANTHER" id="PTHR22950:SF666">
    <property type="entry name" value="VACUOLAR AMINO ACID TRANSPORTER 4"/>
    <property type="match status" value="1"/>
</dbReference>
<keyword evidence="8" id="KW-1185">Reference proteome</keyword>
<feature type="transmembrane region" description="Helical" evidence="5">
    <location>
        <begin position="239"/>
        <end position="261"/>
    </location>
</feature>
<accession>A0A078B4W1</accession>
<feature type="transmembrane region" description="Helical" evidence="5">
    <location>
        <begin position="198"/>
        <end position="219"/>
    </location>
</feature>
<feature type="transmembrane region" description="Helical" evidence="5">
    <location>
        <begin position="313"/>
        <end position="335"/>
    </location>
</feature>
<evidence type="ECO:0000256" key="4">
    <source>
        <dbReference type="ARBA" id="ARBA00023136"/>
    </source>
</evidence>
<feature type="transmembrane region" description="Helical" evidence="5">
    <location>
        <begin position="133"/>
        <end position="155"/>
    </location>
</feature>
<feature type="transmembrane region" description="Helical" evidence="5">
    <location>
        <begin position="356"/>
        <end position="378"/>
    </location>
</feature>
<evidence type="ECO:0000256" key="1">
    <source>
        <dbReference type="ARBA" id="ARBA00004141"/>
    </source>
</evidence>
<evidence type="ECO:0000256" key="3">
    <source>
        <dbReference type="ARBA" id="ARBA00022989"/>
    </source>
</evidence>
<keyword evidence="2 5" id="KW-0812">Transmembrane</keyword>
<evidence type="ECO:0000256" key="2">
    <source>
        <dbReference type="ARBA" id="ARBA00022692"/>
    </source>
</evidence>